<dbReference type="SMART" id="SM00320">
    <property type="entry name" value="WD40"/>
    <property type="match status" value="15"/>
</dbReference>
<feature type="domain" description="APAF-1 helical" evidence="6">
    <location>
        <begin position="436"/>
        <end position="514"/>
    </location>
</feature>
<reference evidence="8" key="1">
    <citation type="journal article" date="2019" name="Int. J. Syst. Evol. Microbiol.">
        <title>The Global Catalogue of Microorganisms (GCM) 10K type strain sequencing project: providing services to taxonomists for standard genome sequencing and annotation.</title>
        <authorList>
            <consortium name="The Broad Institute Genomics Platform"/>
            <consortium name="The Broad Institute Genome Sequencing Center for Infectious Disease"/>
            <person name="Wu L."/>
            <person name="Ma J."/>
        </authorList>
    </citation>
    <scope>NUCLEOTIDE SEQUENCE [LARGE SCALE GENOMIC DNA]</scope>
    <source>
        <strain evidence="8">JCM 30346</strain>
    </source>
</reference>
<keyword evidence="1 3" id="KW-0853">WD repeat</keyword>
<dbReference type="InterPro" id="IPR036322">
    <property type="entry name" value="WD40_repeat_dom_sf"/>
</dbReference>
<evidence type="ECO:0000259" key="5">
    <source>
        <dbReference type="Pfam" id="PF00931"/>
    </source>
</evidence>
<feature type="repeat" description="WD" evidence="3">
    <location>
        <begin position="872"/>
        <end position="914"/>
    </location>
</feature>
<feature type="repeat" description="WD" evidence="3">
    <location>
        <begin position="1157"/>
        <end position="1198"/>
    </location>
</feature>
<evidence type="ECO:0000256" key="3">
    <source>
        <dbReference type="PROSITE-ProRule" id="PRU00221"/>
    </source>
</evidence>
<evidence type="ECO:0000313" key="7">
    <source>
        <dbReference type="EMBL" id="MFC6084101.1"/>
    </source>
</evidence>
<dbReference type="Gene3D" id="2.130.10.10">
    <property type="entry name" value="YVTN repeat-like/Quinoprotein amine dehydrogenase"/>
    <property type="match status" value="3"/>
</dbReference>
<dbReference type="Pfam" id="PF00400">
    <property type="entry name" value="WD40"/>
    <property type="match status" value="15"/>
</dbReference>
<feature type="repeat" description="WD" evidence="3">
    <location>
        <begin position="955"/>
        <end position="987"/>
    </location>
</feature>
<dbReference type="PRINTS" id="PR00364">
    <property type="entry name" value="DISEASERSIST"/>
</dbReference>
<evidence type="ECO:0000313" key="8">
    <source>
        <dbReference type="Proteomes" id="UP001596137"/>
    </source>
</evidence>
<name>A0ABW1NLR1_9ACTN</name>
<dbReference type="CDD" id="cd00200">
    <property type="entry name" value="WD40"/>
    <property type="match status" value="2"/>
</dbReference>
<dbReference type="InterPro" id="IPR027417">
    <property type="entry name" value="P-loop_NTPase"/>
</dbReference>
<dbReference type="Proteomes" id="UP001596137">
    <property type="component" value="Unassembled WGS sequence"/>
</dbReference>
<comment type="caution">
    <text evidence="7">The sequence shown here is derived from an EMBL/GenBank/DDBJ whole genome shotgun (WGS) entry which is preliminary data.</text>
</comment>
<evidence type="ECO:0000259" key="6">
    <source>
        <dbReference type="Pfam" id="PF17908"/>
    </source>
</evidence>
<dbReference type="PANTHER" id="PTHR22847">
    <property type="entry name" value="WD40 REPEAT PROTEIN"/>
    <property type="match status" value="1"/>
</dbReference>
<dbReference type="EMBL" id="JBHSRF010000037">
    <property type="protein sequence ID" value="MFC6084101.1"/>
    <property type="molecule type" value="Genomic_DNA"/>
</dbReference>
<keyword evidence="4" id="KW-0812">Transmembrane</keyword>
<dbReference type="InterPro" id="IPR001680">
    <property type="entry name" value="WD40_rpt"/>
</dbReference>
<dbReference type="InterPro" id="IPR002182">
    <property type="entry name" value="NB-ARC"/>
</dbReference>
<evidence type="ECO:0000256" key="1">
    <source>
        <dbReference type="ARBA" id="ARBA00022574"/>
    </source>
</evidence>
<dbReference type="PANTHER" id="PTHR22847:SF637">
    <property type="entry name" value="WD REPEAT DOMAIN 5B"/>
    <property type="match status" value="1"/>
</dbReference>
<dbReference type="SUPFAM" id="SSF50998">
    <property type="entry name" value="Quinoprotein alcohol dehydrogenase-like"/>
    <property type="match status" value="1"/>
</dbReference>
<organism evidence="7 8">
    <name type="scientific">Sphaerisporangium aureirubrum</name>
    <dbReference type="NCBI Taxonomy" id="1544736"/>
    <lineage>
        <taxon>Bacteria</taxon>
        <taxon>Bacillati</taxon>
        <taxon>Actinomycetota</taxon>
        <taxon>Actinomycetes</taxon>
        <taxon>Streptosporangiales</taxon>
        <taxon>Streptosporangiaceae</taxon>
        <taxon>Sphaerisporangium</taxon>
    </lineage>
</organism>
<keyword evidence="2" id="KW-0677">Repeat</keyword>
<evidence type="ECO:0000256" key="2">
    <source>
        <dbReference type="ARBA" id="ARBA00022737"/>
    </source>
</evidence>
<dbReference type="SUPFAM" id="SSF52540">
    <property type="entry name" value="P-loop containing nucleoside triphosphate hydrolases"/>
    <property type="match status" value="1"/>
</dbReference>
<dbReference type="Pfam" id="PF00931">
    <property type="entry name" value="NB-ARC"/>
    <property type="match status" value="1"/>
</dbReference>
<accession>A0ABW1NLR1</accession>
<dbReference type="Pfam" id="PF17908">
    <property type="entry name" value="APAF1_C"/>
    <property type="match status" value="1"/>
</dbReference>
<evidence type="ECO:0000256" key="4">
    <source>
        <dbReference type="SAM" id="Phobius"/>
    </source>
</evidence>
<feature type="domain" description="NB-ARC" evidence="5">
    <location>
        <begin position="94"/>
        <end position="242"/>
    </location>
</feature>
<dbReference type="SUPFAM" id="SSF50978">
    <property type="entry name" value="WD40 repeat-like"/>
    <property type="match status" value="1"/>
</dbReference>
<sequence length="1233" mass="130041">MARRKTLAPGLVAALLVVLGILVGLPVNVVSDYLPESVTASRPAWIGGLAATALLIVVLTLLLPRLVDRRARGASFRVPSRDPEWVDRPELATVAEALRRRSAPVGLTAGIVGAGGFGKTALAVEVCHRRDVRRWFKDGIIWVTVGRDRVGAELASLINDAVAHLDGDRPEFADPEQAGHRLAGSLAGRGRVLLVVDDVWNAAQLDPFLPAAAQAQLLVTTRRPSVVAGTKVEVDEMSPETATRLLTRDLPAMRADLVRDLLRVTGRWPLLLTIVNARLREQRTRGAEVNAAAEGAIRALTADGPATFDVTVTGERVRAVSATIQYSLEWLTAEECERFHDLGALPEDADVPAGVVALLWGCPAAEAERLCERLHELSLLALHWAEGAVAVVTIHDVVRGYLRSASGPAALATANLRLVGQARALAPEGWWTLPPGTPYLRDNLAFHLREAGLEEELDALVTDVRWLVPRAAESGLAAARADLERAPSALARRIVRLISGFGHLLASTSDLLTRLGAIQGMQASVTRYAEEAGLLFMPARWPLPEDDSPHLLRLLPGHTAGVTALAIEPRGAWLATGESGGPKWPANYSAALGVVRVWNLGDDLHVTLGGHRGGVSALAVAPDGTWLAVGDGSGFDAMAMEHSIGAVRLWTPEGEHFATLDGHADMVTAIAIAPDGTWLVTGDQEDTLRIWSREGNLLTTFTSHAGSSRGGVSALAISPDGSWLASVHAGGKGAVEVLRADGVHTGTLGPYGGEVTALAISPDSAWFAVGDGHGGVRTWSTDLRPFPAGRDLPGGCHSLAISPDGSWLVAGGGAGEIRVQDREGNVPSTPVDPHDARVTALAVAPDGTWFAGGDASGTVLVHESDGRRRARLTGHTGSVTHLAITPDSSRLASASRDNGAVRIWDTHGATHVRTVRETRPVTALATAADGPWFVVGDYQGRVRVWDAGGRRRSEAAAHAAAVSGLAIAPDGTWFATAAHEEDVRLWSAQGEPRATLTGSGARALTIAPDGTWLATAGNGGQVRMWTAAGEPRGTLTAHSRDVSALAIAPDGTWFATAAHGQVRIWDAGGALRDDLDCHPQWTSTLVVAPDGAWLAACGDGKVQVWDADGDRRAAFGGEDSWNCAKIALSPDGAWLATAGRGGLVRIWDPDGHEHAHPPPHQDEVIALAISPDGAWLATGGRDRLIKLWDGSREVTLRTAEEITGLAWLADGSTLCARSTQGLYVLGRPHPATR</sequence>
<gene>
    <name evidence="7" type="ORF">ACFP1K_23270</name>
</gene>
<feature type="repeat" description="WD" evidence="3">
    <location>
        <begin position="660"/>
        <end position="692"/>
    </location>
</feature>
<dbReference type="InterPro" id="IPR015943">
    <property type="entry name" value="WD40/YVTN_repeat-like_dom_sf"/>
</dbReference>
<dbReference type="Gene3D" id="3.40.50.300">
    <property type="entry name" value="P-loop containing nucleotide triphosphate hydrolases"/>
    <property type="match status" value="1"/>
</dbReference>
<dbReference type="RefSeq" id="WP_380756795.1">
    <property type="nucleotide sequence ID" value="NZ_JBHSRF010000037.1"/>
</dbReference>
<dbReference type="InterPro" id="IPR036388">
    <property type="entry name" value="WH-like_DNA-bd_sf"/>
</dbReference>
<dbReference type="Gene3D" id="1.25.40.370">
    <property type="match status" value="1"/>
</dbReference>
<dbReference type="Gene3D" id="1.10.10.10">
    <property type="entry name" value="Winged helix-like DNA-binding domain superfamily/Winged helix DNA-binding domain"/>
    <property type="match status" value="1"/>
</dbReference>
<dbReference type="PROSITE" id="PS50294">
    <property type="entry name" value="WD_REPEATS_REGION"/>
    <property type="match status" value="4"/>
</dbReference>
<keyword evidence="4" id="KW-0472">Membrane</keyword>
<feature type="repeat" description="WD" evidence="3">
    <location>
        <begin position="1035"/>
        <end position="1066"/>
    </location>
</feature>
<proteinExistence type="predicted"/>
<protein>
    <submittedName>
        <fullName evidence="7">NB-ARC domain-containing protein</fullName>
    </submittedName>
</protein>
<keyword evidence="8" id="KW-1185">Reference proteome</keyword>
<feature type="repeat" description="WD" evidence="3">
    <location>
        <begin position="1126"/>
        <end position="1148"/>
    </location>
</feature>
<dbReference type="InterPro" id="IPR011047">
    <property type="entry name" value="Quinoprotein_ADH-like_sf"/>
</dbReference>
<dbReference type="PROSITE" id="PS50082">
    <property type="entry name" value="WD_REPEATS_2"/>
    <property type="match status" value="6"/>
</dbReference>
<keyword evidence="4" id="KW-1133">Transmembrane helix</keyword>
<dbReference type="InterPro" id="IPR041452">
    <property type="entry name" value="APAF1_C"/>
</dbReference>
<feature type="transmembrane region" description="Helical" evidence="4">
    <location>
        <begin position="44"/>
        <end position="63"/>
    </location>
</feature>